<evidence type="ECO:0000256" key="1">
    <source>
        <dbReference type="ARBA" id="ARBA00022801"/>
    </source>
</evidence>
<evidence type="ECO:0000313" key="3">
    <source>
        <dbReference type="Proteomes" id="UP001210925"/>
    </source>
</evidence>
<dbReference type="PANTHER" id="PTHR31956">
    <property type="entry name" value="NON-SPECIFIC PHOSPHOLIPASE C4-RELATED"/>
    <property type="match status" value="1"/>
</dbReference>
<dbReference type="PANTHER" id="PTHR31956:SF1">
    <property type="entry name" value="NON-SPECIFIC PHOSPHOLIPASE C1"/>
    <property type="match status" value="1"/>
</dbReference>
<organism evidence="2 3">
    <name type="scientific">Boothiomyces macroporosus</name>
    <dbReference type="NCBI Taxonomy" id="261099"/>
    <lineage>
        <taxon>Eukaryota</taxon>
        <taxon>Fungi</taxon>
        <taxon>Fungi incertae sedis</taxon>
        <taxon>Chytridiomycota</taxon>
        <taxon>Chytridiomycota incertae sedis</taxon>
        <taxon>Chytridiomycetes</taxon>
        <taxon>Rhizophydiales</taxon>
        <taxon>Terramycetaceae</taxon>
        <taxon>Boothiomyces</taxon>
    </lineage>
</organism>
<dbReference type="Proteomes" id="UP001210925">
    <property type="component" value="Unassembled WGS sequence"/>
</dbReference>
<protein>
    <recommendedName>
        <fullName evidence="4">Phosphoesterase</fullName>
    </recommendedName>
</protein>
<comment type="caution">
    <text evidence="2">The sequence shown here is derived from an EMBL/GenBank/DDBJ whole genome shotgun (WGS) entry which is preliminary data.</text>
</comment>
<dbReference type="EMBL" id="JADGKB010000074">
    <property type="protein sequence ID" value="KAJ3254995.1"/>
    <property type="molecule type" value="Genomic_DNA"/>
</dbReference>
<keyword evidence="1" id="KW-0378">Hydrolase</keyword>
<reference evidence="2" key="1">
    <citation type="submission" date="2020-05" db="EMBL/GenBank/DDBJ databases">
        <title>Phylogenomic resolution of chytrid fungi.</title>
        <authorList>
            <person name="Stajich J.E."/>
            <person name="Amses K."/>
            <person name="Simmons R."/>
            <person name="Seto K."/>
            <person name="Myers J."/>
            <person name="Bonds A."/>
            <person name="Quandt C.A."/>
            <person name="Barry K."/>
            <person name="Liu P."/>
            <person name="Grigoriev I."/>
            <person name="Longcore J.E."/>
            <person name="James T.Y."/>
        </authorList>
    </citation>
    <scope>NUCLEOTIDE SEQUENCE</scope>
    <source>
        <strain evidence="2">PLAUS21</strain>
    </source>
</reference>
<gene>
    <name evidence="2" type="ORF">HK103_006697</name>
</gene>
<name>A0AAD5UDD5_9FUNG</name>
<evidence type="ECO:0000313" key="2">
    <source>
        <dbReference type="EMBL" id="KAJ3254995.1"/>
    </source>
</evidence>
<dbReference type="AlphaFoldDB" id="A0AAD5UDD5"/>
<dbReference type="GO" id="GO:0009395">
    <property type="term" value="P:phospholipid catabolic process"/>
    <property type="evidence" value="ECO:0007669"/>
    <property type="project" value="TreeGrafter"/>
</dbReference>
<dbReference type="Gene3D" id="3.40.720.10">
    <property type="entry name" value="Alkaline Phosphatase, subunit A"/>
    <property type="match status" value="2"/>
</dbReference>
<keyword evidence="3" id="KW-1185">Reference proteome</keyword>
<proteinExistence type="predicted"/>
<dbReference type="GO" id="GO:0042578">
    <property type="term" value="F:phosphoric ester hydrolase activity"/>
    <property type="evidence" value="ECO:0007669"/>
    <property type="project" value="UniProtKB-ARBA"/>
</dbReference>
<sequence length="429" mass="47626">MHLKLAGVVLAVSAHEIQHVVHLMLENRAFDTMFGYLTHNPDIDNLVGKQPYCNLIDPTNPKSSAICTSPTQPDTTKFNPDHEYSKMTTEIYGSPIYNSPNVPLPDVAPMNGFVYQASMGAFKGASTNDLQQVMAGFDPKNIPVQATLASEFTIFDRWFAALPGPTQPNRIAAHCAGTHGMYTNSQFEIVGNPCRSIFEDLSDAGLTWKNYFEEEPSIIYLRNIRLKMFEHSRPFSQFYRDAQAGTLANYTFLEPNYGQLPGSAGKEDDGHPGAGYIHNSEYLVKKVYEALRNSPNWKNTLFLITYDEHGGFFDHVPTPRAPNPDGIVTTDLNDKNIVYKFDRLGVRVPVTVISPWVAKGAVVHEPNGPQPDSQFTHASIPATIRSIFKLSSPPLTAREAWAGNFESILLNTPRDDCPLVMPAVNMNGF</sequence>
<dbReference type="Pfam" id="PF04185">
    <property type="entry name" value="Phosphoesterase"/>
    <property type="match status" value="1"/>
</dbReference>
<accession>A0AAD5UDD5</accession>
<dbReference type="InterPro" id="IPR007312">
    <property type="entry name" value="Phosphoesterase"/>
</dbReference>
<dbReference type="SUPFAM" id="SSF53649">
    <property type="entry name" value="Alkaline phosphatase-like"/>
    <property type="match status" value="1"/>
</dbReference>
<evidence type="ECO:0008006" key="4">
    <source>
        <dbReference type="Google" id="ProtNLM"/>
    </source>
</evidence>
<dbReference type="InterPro" id="IPR017850">
    <property type="entry name" value="Alkaline_phosphatase_core_sf"/>
</dbReference>